<proteinExistence type="predicted"/>
<sequence>MILDNTKARILQYLEYKGISKPQFYTDVDIKRGLLDSDKMNATVTDAIIAKILVAYTDVDPLWLLTGRGSMFRNSKNPEESKLGVTPIATPISPAEESIIYKMYKDEKEEKERLVKEKESKIDHLQSELRSMAEELAALKAKYPESTTDKPVGLGSSETAPHAPSHPHSPTSEHYHGGSLPPQENQ</sequence>
<evidence type="ECO:0000313" key="3">
    <source>
        <dbReference type="Proteomes" id="UP000283341"/>
    </source>
</evidence>
<organism evidence="2 3">
    <name type="scientific">Bacteroides cellulosilyticus</name>
    <dbReference type="NCBI Taxonomy" id="246787"/>
    <lineage>
        <taxon>Bacteria</taxon>
        <taxon>Pseudomonadati</taxon>
        <taxon>Bacteroidota</taxon>
        <taxon>Bacteroidia</taxon>
        <taxon>Bacteroidales</taxon>
        <taxon>Bacteroidaceae</taxon>
        <taxon>Bacteroides</taxon>
    </lineage>
</organism>
<dbReference type="Proteomes" id="UP000283341">
    <property type="component" value="Unassembled WGS sequence"/>
</dbReference>
<dbReference type="EMBL" id="QRVJ01000012">
    <property type="protein sequence ID" value="RGS35833.1"/>
    <property type="molecule type" value="Genomic_DNA"/>
</dbReference>
<dbReference type="AlphaFoldDB" id="A0A412IFT5"/>
<feature type="region of interest" description="Disordered" evidence="1">
    <location>
        <begin position="140"/>
        <end position="186"/>
    </location>
</feature>
<reference evidence="2 3" key="1">
    <citation type="submission" date="2018-08" db="EMBL/GenBank/DDBJ databases">
        <title>A genome reference for cultivated species of the human gut microbiota.</title>
        <authorList>
            <person name="Zou Y."/>
            <person name="Xue W."/>
            <person name="Luo G."/>
        </authorList>
    </citation>
    <scope>NUCLEOTIDE SEQUENCE [LARGE SCALE GENOMIC DNA]</scope>
    <source>
        <strain evidence="2 3">AF22-3AC</strain>
    </source>
</reference>
<feature type="compositionally biased region" description="Low complexity" evidence="1">
    <location>
        <begin position="156"/>
        <end position="170"/>
    </location>
</feature>
<accession>A0A412IFT5</accession>
<comment type="caution">
    <text evidence="2">The sequence shown here is derived from an EMBL/GenBank/DDBJ whole genome shotgun (WGS) entry which is preliminary data.</text>
</comment>
<protein>
    <submittedName>
        <fullName evidence="2">Uncharacterized protein</fullName>
    </submittedName>
</protein>
<name>A0A412IFT5_9BACE</name>
<evidence type="ECO:0000313" key="2">
    <source>
        <dbReference type="EMBL" id="RGS35833.1"/>
    </source>
</evidence>
<evidence type="ECO:0000256" key="1">
    <source>
        <dbReference type="SAM" id="MobiDB-lite"/>
    </source>
</evidence>
<gene>
    <name evidence="2" type="ORF">DWX97_14290</name>
</gene>